<keyword evidence="4 6" id="KW-1133">Transmembrane helix</keyword>
<organism evidence="7 8">
    <name type="scientific">Methanolobus profundi</name>
    <dbReference type="NCBI Taxonomy" id="487685"/>
    <lineage>
        <taxon>Archaea</taxon>
        <taxon>Methanobacteriati</taxon>
        <taxon>Methanobacteriota</taxon>
        <taxon>Stenosarchaea group</taxon>
        <taxon>Methanomicrobia</taxon>
        <taxon>Methanosarcinales</taxon>
        <taxon>Methanosarcinaceae</taxon>
        <taxon>Methanolobus</taxon>
    </lineage>
</organism>
<evidence type="ECO:0000256" key="4">
    <source>
        <dbReference type="ARBA" id="ARBA00022989"/>
    </source>
</evidence>
<keyword evidence="3 6" id="KW-0812">Transmembrane</keyword>
<feature type="transmembrane region" description="Helical" evidence="6">
    <location>
        <begin position="272"/>
        <end position="295"/>
    </location>
</feature>
<feature type="transmembrane region" description="Helical" evidence="6">
    <location>
        <begin position="39"/>
        <end position="57"/>
    </location>
</feature>
<feature type="transmembrane region" description="Helical" evidence="6">
    <location>
        <begin position="190"/>
        <end position="212"/>
    </location>
</feature>
<feature type="transmembrane region" description="Helical" evidence="6">
    <location>
        <begin position="433"/>
        <end position="454"/>
    </location>
</feature>
<evidence type="ECO:0000256" key="3">
    <source>
        <dbReference type="ARBA" id="ARBA00022692"/>
    </source>
</evidence>
<dbReference type="EMBL" id="FOUJ01000004">
    <property type="protein sequence ID" value="SFM71323.1"/>
    <property type="molecule type" value="Genomic_DNA"/>
</dbReference>
<dbReference type="Pfam" id="PF13520">
    <property type="entry name" value="AA_permease_2"/>
    <property type="match status" value="1"/>
</dbReference>
<keyword evidence="8" id="KW-1185">Reference proteome</keyword>
<accession>A0A1I4T3X9</accession>
<dbReference type="STRING" id="487685.SAMN04488696_2171"/>
<dbReference type="OrthoDB" id="43026at2157"/>
<reference evidence="8" key="1">
    <citation type="submission" date="2016-10" db="EMBL/GenBank/DDBJ databases">
        <authorList>
            <person name="Varghese N."/>
            <person name="Submissions S."/>
        </authorList>
    </citation>
    <scope>NUCLEOTIDE SEQUENCE [LARGE SCALE GENOMIC DNA]</scope>
    <source>
        <strain evidence="8">Mob M</strain>
    </source>
</reference>
<dbReference type="Proteomes" id="UP000198535">
    <property type="component" value="Unassembled WGS sequence"/>
</dbReference>
<keyword evidence="2" id="KW-1003">Cell membrane</keyword>
<feature type="transmembrane region" description="Helical" evidence="6">
    <location>
        <begin position="232"/>
        <end position="252"/>
    </location>
</feature>
<dbReference type="Gene3D" id="1.20.1740.10">
    <property type="entry name" value="Amino acid/polyamine transporter I"/>
    <property type="match status" value="1"/>
</dbReference>
<dbReference type="AlphaFoldDB" id="A0A1I4T3X9"/>
<feature type="transmembrane region" description="Helical" evidence="6">
    <location>
        <begin position="315"/>
        <end position="341"/>
    </location>
</feature>
<evidence type="ECO:0000256" key="2">
    <source>
        <dbReference type="ARBA" id="ARBA00022475"/>
    </source>
</evidence>
<dbReference type="PIRSF" id="PIRSF006060">
    <property type="entry name" value="AA_transporter"/>
    <property type="match status" value="1"/>
</dbReference>
<evidence type="ECO:0000313" key="7">
    <source>
        <dbReference type="EMBL" id="SFM71323.1"/>
    </source>
</evidence>
<evidence type="ECO:0000256" key="6">
    <source>
        <dbReference type="SAM" id="Phobius"/>
    </source>
</evidence>
<evidence type="ECO:0000256" key="5">
    <source>
        <dbReference type="ARBA" id="ARBA00023136"/>
    </source>
</evidence>
<feature type="transmembrane region" description="Helical" evidence="6">
    <location>
        <begin position="63"/>
        <end position="82"/>
    </location>
</feature>
<evidence type="ECO:0000256" key="1">
    <source>
        <dbReference type="ARBA" id="ARBA00004651"/>
    </source>
</evidence>
<sequence>MSNKSNEAPGIDWEHGAQCAKNICDPQELERSIDWKQGLAIALGVPLLILPSIGYLTSYVWSFAIVIWGATVLLGFLQNFAFGELATVFPKASGLPGYTQTVFGSDKDKNNQGKFKFGKFIGGFSAWSYWFGWSPVLAIYAILISSYVQGMVPSLAGINSTLMALVVGGFIFGSLAIINAKGLKNGAAAGMILAAISLVPLLVITIAPFFTGDFHMENITNSWFPTDWSWDWEHILILLGLLAMAEWSAAAWETAAIYGPEYKKPNSDIPKALLVCGAICLILYVLVQTSVIGALGVDGVLAEPISPMLPLANMALGPVGASISIIMLIGAMLLIIQTAFLSSARSIYSMSVEGNLPSVLSKLNKHGHPMNAMLADAGFNMFLILLGTPTAILAASAIGYICANGISLYTYVKVRNDPELSKLERPFKAPRGWKKVALATTILNTPFFLVGIIYLNSLELGWATTGVGFFMLCLFIPLWFYSQRENRNKMAAASAAHREHGLFGEPEAVPVEE</sequence>
<evidence type="ECO:0000313" key="8">
    <source>
        <dbReference type="Proteomes" id="UP000198535"/>
    </source>
</evidence>
<keyword evidence="5 6" id="KW-0472">Membrane</keyword>
<dbReference type="InterPro" id="IPR050367">
    <property type="entry name" value="APC_superfamily"/>
</dbReference>
<proteinExistence type="predicted"/>
<dbReference type="GO" id="GO:0005886">
    <property type="term" value="C:plasma membrane"/>
    <property type="evidence" value="ECO:0007669"/>
    <property type="project" value="UniProtKB-SubCell"/>
</dbReference>
<feature type="transmembrane region" description="Helical" evidence="6">
    <location>
        <begin position="460"/>
        <end position="481"/>
    </location>
</feature>
<name>A0A1I4T3X9_9EURY</name>
<feature type="transmembrane region" description="Helical" evidence="6">
    <location>
        <begin position="154"/>
        <end position="178"/>
    </location>
</feature>
<protein>
    <submittedName>
        <fullName evidence="7">Amino acid transporter</fullName>
    </submittedName>
</protein>
<comment type="subcellular location">
    <subcellularLocation>
        <location evidence="1">Cell membrane</location>
        <topology evidence="1">Multi-pass membrane protein</topology>
    </subcellularLocation>
</comment>
<dbReference type="PANTHER" id="PTHR42770:SF11">
    <property type="entry name" value="INNER MEMBRANE TRANSPORT PROTEIN YBAT"/>
    <property type="match status" value="1"/>
</dbReference>
<feature type="transmembrane region" description="Helical" evidence="6">
    <location>
        <begin position="126"/>
        <end position="148"/>
    </location>
</feature>
<dbReference type="GO" id="GO:0022857">
    <property type="term" value="F:transmembrane transporter activity"/>
    <property type="evidence" value="ECO:0007669"/>
    <property type="project" value="InterPro"/>
</dbReference>
<feature type="transmembrane region" description="Helical" evidence="6">
    <location>
        <begin position="392"/>
        <end position="412"/>
    </location>
</feature>
<dbReference type="PANTHER" id="PTHR42770">
    <property type="entry name" value="AMINO ACID TRANSPORTER-RELATED"/>
    <property type="match status" value="1"/>
</dbReference>
<dbReference type="InterPro" id="IPR002293">
    <property type="entry name" value="AA/rel_permease1"/>
</dbReference>
<gene>
    <name evidence="7" type="ORF">SAMN04488696_2171</name>
</gene>